<dbReference type="Gene3D" id="2.10.25.10">
    <property type="entry name" value="Laminin"/>
    <property type="match status" value="3"/>
</dbReference>
<dbReference type="InterPro" id="IPR011047">
    <property type="entry name" value="Quinoprotein_ADH-like_sf"/>
</dbReference>
<keyword evidence="5" id="KW-1185">Reference proteome</keyword>
<organism evidence="4 5">
    <name type="scientific">Tetradesmus obliquus</name>
    <name type="common">Green alga</name>
    <name type="synonym">Acutodesmus obliquus</name>
    <dbReference type="NCBI Taxonomy" id="3088"/>
    <lineage>
        <taxon>Eukaryota</taxon>
        <taxon>Viridiplantae</taxon>
        <taxon>Chlorophyta</taxon>
        <taxon>core chlorophytes</taxon>
        <taxon>Chlorophyceae</taxon>
        <taxon>CS clade</taxon>
        <taxon>Sphaeropleales</taxon>
        <taxon>Scenedesmaceae</taxon>
        <taxon>Tetradesmus</taxon>
    </lineage>
</organism>
<dbReference type="PANTHER" id="PTHR12916:SF4">
    <property type="entry name" value="UNINFLATABLE, ISOFORM C"/>
    <property type="match status" value="1"/>
</dbReference>
<dbReference type="SUPFAM" id="SSF50998">
    <property type="entry name" value="Quinoprotein alcohol dehydrogenase-like"/>
    <property type="match status" value="1"/>
</dbReference>
<evidence type="ECO:0000313" key="5">
    <source>
        <dbReference type="Proteomes" id="UP001244341"/>
    </source>
</evidence>
<evidence type="ECO:0000313" key="4">
    <source>
        <dbReference type="EMBL" id="WIA20772.1"/>
    </source>
</evidence>
<keyword evidence="3" id="KW-0677">Repeat</keyword>
<evidence type="ECO:0008006" key="6">
    <source>
        <dbReference type="Google" id="ProtNLM"/>
    </source>
</evidence>
<keyword evidence="2" id="KW-0732">Signal</keyword>
<proteinExistence type="predicted"/>
<sequence length="2219" mass="231740">MLVCAVEVDELASDNDEGLSVTGEATQQAVDAAQQVDAARLCKAGYKPAGKLCVCAPGFGSYVPNWANESYPTLPPPCQYHNPGKDPAYNSSVTFKPPGKAKGKCFCFRCPVVYQVVSSGALCAPVVGAAAAAKLKSALMRAAKVPERSLVLFTGCAIAKASQAGQAAAAAAQWNVNISLTYYGRDARSRFAAVRGMMDAINAPQGMCQFKVCDAVKAASRGAAAVAGAAANTTKTFSDVCVPAKCDDRACQAGVCKAGTCTYTTLPDATACVDGPVPGRCRIGVCEGLKANIASASQGVTEEVIFKARFANQGKQVFLQGLGDNGNSSSSSNSSSSRLADQVGILYDDGGREHDDRYAGDGLYSNVVYIQFKKTVQAVYKEFYVSLLEQIVSSTVEIAAITTDYDTLLQVFPTKKLVESAQQKLEQLLDGGASPESATQQVYDLLLQLNKGTRSTPAAAAAAASFQVAQGSPVQSNRSLQAVNITELIAKVDPASVRRVSERRVEFSTVDGFPCMVLATADYSASVLGGSNCAYGDESSEIAALFQRQGYSVTFRCNNITVCPEGPPSLEDFIGWSKYAFVAVITIGDADASGEEPIILARAPTDFSDERMRDWQAGRMVLTGNGLFALRPSWFEKYRNDPASSTPARTVVYLAADRSAVTAGSFQEQQLRGFVSAFYGMRGSASYAGYDGCLSHNFNTTTPAEPSPGVALAKHLLQGGVVNSYPGTGAVDKVTGARFKSYTFRFNSTLQDQCALRCSGVECPQPPACAAKEQLCSSLTGTCDTSCCDKADGEACVLRGRSSSCKNGKCMDLCKAPVCSAPPCQQLLQEDGSAVKTPILICHPNSGLCRTSNLADGTACTYQGGPGNCMSGNCTRVYTIHYLLSGPTSSFPSPVGSSPALAALQAAVRASMGLPPSYPLSSISIAIPRPPTRIISATASAATANFLPGVEGFLNPTEAAAATDANTKARLAGGLSSAVIRAGVADLPQGSLAASFGFQALPSPALFSPAQPFGPGMTAQECDENGNVKNPVGFQALPSPALFSPAEPLGPGLTAQECDENGNVKNPVEPFGQGLTAQECDENGNVKNPVDYCKLRQCGTGALCELAACESLTGACNVTTLANGAACANATHTGTCQARACEFNSCSTSPCSSQPHALSNSCMPLPGSSSQYNCSCESGWAWNGSAAACVKEAPATACTGSPCNSITAAINNSCVLVASGFDCSCTAGYEWNRTTTKCTLVFTACTSSPCNSITAAVNNSCVLAGSSFDCTCNAGYEWNWTTTKCTQIVTACTGSPCNSITFAVNNSCVLAGSGFDCACTAGYEWNRATTTCTRIDVCKQFDVCSGIPHALPGACFNTPTGYMCACSWGYVWNDVVKLCVDENGCLYSPCNTIQNAVPNSCSDVPAPGYGFNCQCQAGYKWDAATASCVGACVATPCTNTTCRVGYCAGAEFCNYTSVNEGQLCTPPVSRRALKRTVSIMVALMDPPTFPPNYPSTCQSGTCATCASCQAWCGSGLIPLVNKLGVIQACQSRSADCHSAYPIAVWGTVTDKVQCMALGSTCPSAYRIGLYKEYPGYEDEKLLALDCYAASDVPACGAGPAAASYPLPVSKRDGTLMGCVHSSVKYCPGAYRIHFLTVTASDGTFTLDRCSQAGTPAACEAPAIPLLSYSTPGYVYSTLSACIRAASGPVAGVTPTVRYTCPWVLSVIIADSVNPLQAPPSPAADIIKGCIGLTLDMNVELPGSILCYQDVPSRPFTLISAGIPDFSGPVTYCVPDPGSITSCSEYTAKDSTVDGTFQLFDNTGTTIKGCSESTSGYCPWPYTIYFGRPGFKAKPFACQQGLPAGKNCADLYLEKYYQPVITGTPPSLDGCIRPCEDSTELMLYENRYGSSAELAQCGTKSPDACNAEYGVNDYVVLRDGAAATGGAKIGCMKYDTIPVVPGADQDCPEGFGFAWYRRPDSEGRLPVLKECWKTNGGNANCNTNFGLSIVEMGNVIANTIASGSPGPDQTILLGCTIDTFVVPDLGVTAYMQCPTAFRYFHASLDAPNSDKAVPATLPNPHSITAAACARQPPTCTGSFPGVPIVASLWANDTAAPILGCVSAASSLAGNMGCPIELPIRRSGTESEYQFWLAPGGPAVTGNNLVYKCLNNLIMAVGFNKCGDYTAAYHNGYIRGCFSQVTTQCPEESLAGFFGSINHPQLLDGDEITIDGKLACFTSAG</sequence>
<gene>
    <name evidence="4" type="ORF">OEZ85_005135</name>
</gene>
<dbReference type="EMBL" id="CP126219">
    <property type="protein sequence ID" value="WIA20772.1"/>
    <property type="molecule type" value="Genomic_DNA"/>
</dbReference>
<dbReference type="Proteomes" id="UP001244341">
    <property type="component" value="Chromosome 12b"/>
</dbReference>
<dbReference type="SUPFAM" id="SSF57196">
    <property type="entry name" value="EGF/Laminin"/>
    <property type="match status" value="1"/>
</dbReference>
<dbReference type="PANTHER" id="PTHR12916">
    <property type="entry name" value="CYTOCHROME C OXIDASE POLYPEPTIDE VIC-2"/>
    <property type="match status" value="1"/>
</dbReference>
<evidence type="ECO:0000256" key="3">
    <source>
        <dbReference type="ARBA" id="ARBA00022737"/>
    </source>
</evidence>
<name>A0ABY8UHP6_TETOB</name>
<reference evidence="4 5" key="1">
    <citation type="submission" date="2023-05" db="EMBL/GenBank/DDBJ databases">
        <title>A 100% complete, gapless, phased diploid assembly of the Scenedesmus obliquus UTEX 3031 genome.</title>
        <authorList>
            <person name="Biondi T.C."/>
            <person name="Hanschen E.R."/>
            <person name="Kwon T."/>
            <person name="Eng W."/>
            <person name="Kruse C.P.S."/>
            <person name="Koehler S.I."/>
            <person name="Kunde Y."/>
            <person name="Gleasner C.D."/>
            <person name="You Mak K.T."/>
            <person name="Polle J."/>
            <person name="Hovde B.T."/>
            <person name="Starkenburg S.R."/>
        </authorList>
    </citation>
    <scope>NUCLEOTIDE SEQUENCE [LARGE SCALE GENOMIC DNA]</scope>
    <source>
        <strain evidence="4 5">DOE0152z</strain>
    </source>
</reference>
<protein>
    <recommendedName>
        <fullName evidence="6">EGF-like domain-containing protein</fullName>
    </recommendedName>
</protein>
<accession>A0ABY8UHP6</accession>
<keyword evidence="1" id="KW-0245">EGF-like domain</keyword>
<evidence type="ECO:0000256" key="2">
    <source>
        <dbReference type="ARBA" id="ARBA00022729"/>
    </source>
</evidence>
<evidence type="ECO:0000256" key="1">
    <source>
        <dbReference type="ARBA" id="ARBA00022536"/>
    </source>
</evidence>